<proteinExistence type="predicted"/>
<dbReference type="RefSeq" id="WP_012163066.1">
    <property type="nucleotide sequence ID" value="NC_009925.1"/>
</dbReference>
<evidence type="ECO:0000313" key="2">
    <source>
        <dbReference type="EMBL" id="ABW27612.1"/>
    </source>
</evidence>
<gene>
    <name evidence="2" type="ordered locus">AM1_2605</name>
</gene>
<sequence length="259" mass="29834">MEKTTWVVQSNIPKSNSALLLQAACEQLEQPFYPVTVQPGQKHLPKMSEVDPPLVFHGVTTLILCAREDARVQKGVFYDSQNFTHDAYTQGFGHAYLNYDAQVMDWSSLLKMAADASAAFFIKPPDDLKAFTGCVADYEDIRRMHRKLLDVSHRQSDKVVVGQRYEVDAEWRLFIVNGEVITGSMYRPTAEALLPQELLDFAAQYVAIWTPADVFVLDVGRVDRQWRIIECNCFNWSRFYLSDVKRIADRVSRYQEDHW</sequence>
<dbReference type="OrthoDB" id="506791at2"/>
<evidence type="ECO:0000259" key="1">
    <source>
        <dbReference type="Pfam" id="PF14243"/>
    </source>
</evidence>
<dbReference type="Proteomes" id="UP000000268">
    <property type="component" value="Chromosome"/>
</dbReference>
<organism evidence="2 3">
    <name type="scientific">Acaryochloris marina (strain MBIC 11017)</name>
    <dbReference type="NCBI Taxonomy" id="329726"/>
    <lineage>
        <taxon>Bacteria</taxon>
        <taxon>Bacillati</taxon>
        <taxon>Cyanobacteriota</taxon>
        <taxon>Cyanophyceae</taxon>
        <taxon>Acaryochloridales</taxon>
        <taxon>Acaryochloridaceae</taxon>
        <taxon>Acaryochloris</taxon>
    </lineage>
</organism>
<dbReference type="EMBL" id="CP000828">
    <property type="protein sequence ID" value="ABW27612.1"/>
    <property type="molecule type" value="Genomic_DNA"/>
</dbReference>
<dbReference type="eggNOG" id="ENOG5032W3Z">
    <property type="taxonomic scope" value="Bacteria"/>
</dbReference>
<dbReference type="AlphaFoldDB" id="B0C6Q6"/>
<keyword evidence="3" id="KW-1185">Reference proteome</keyword>
<name>B0C6Q6_ACAM1</name>
<protein>
    <recommendedName>
        <fullName evidence="1">ATP-grasp domain-containing protein</fullName>
    </recommendedName>
</protein>
<reference evidence="2 3" key="1">
    <citation type="journal article" date="2008" name="Proc. Natl. Acad. Sci. U.S.A.">
        <title>Niche adaptation and genome expansion in the chlorophyll d-producing cyanobacterium Acaryochloris marina.</title>
        <authorList>
            <person name="Swingley W.D."/>
            <person name="Chen M."/>
            <person name="Cheung P.C."/>
            <person name="Conrad A.L."/>
            <person name="Dejesa L.C."/>
            <person name="Hao J."/>
            <person name="Honchak B.M."/>
            <person name="Karbach L.E."/>
            <person name="Kurdoglu A."/>
            <person name="Lahiri S."/>
            <person name="Mastrian S.D."/>
            <person name="Miyashita H."/>
            <person name="Page L."/>
            <person name="Ramakrishna P."/>
            <person name="Satoh S."/>
            <person name="Sattley W.M."/>
            <person name="Shimada Y."/>
            <person name="Taylor H.L."/>
            <person name="Tomo T."/>
            <person name="Tsuchiya T."/>
            <person name="Wang Z.T."/>
            <person name="Raymond J."/>
            <person name="Mimuro M."/>
            <person name="Blankenship R.E."/>
            <person name="Touchman J.W."/>
        </authorList>
    </citation>
    <scope>NUCLEOTIDE SEQUENCE [LARGE SCALE GENOMIC DNA]</scope>
    <source>
        <strain evidence="3">MBIC 11017</strain>
    </source>
</reference>
<dbReference type="InterPro" id="IPR025643">
    <property type="entry name" value="R2K_3"/>
</dbReference>
<dbReference type="HOGENOM" id="CLU_093164_0_0_3"/>
<evidence type="ECO:0000313" key="3">
    <source>
        <dbReference type="Proteomes" id="UP000000268"/>
    </source>
</evidence>
<dbReference type="KEGG" id="amr:AM1_2605"/>
<dbReference type="STRING" id="329726.AM1_2605"/>
<dbReference type="Pfam" id="PF14243">
    <property type="entry name" value="R2K_3"/>
    <property type="match status" value="1"/>
</dbReference>
<feature type="domain" description="ATP-grasp" evidence="1">
    <location>
        <begin position="107"/>
        <end position="247"/>
    </location>
</feature>
<accession>B0C6Q6</accession>